<dbReference type="HOGENOM" id="CLU_013985_3_4_9"/>
<dbReference type="KEGG" id="bco:Bcell_0837"/>
<dbReference type="Pfam" id="PF13302">
    <property type="entry name" value="Acetyltransf_3"/>
    <property type="match status" value="1"/>
</dbReference>
<proteinExistence type="inferred from homology"/>
<evidence type="ECO:0000313" key="5">
    <source>
        <dbReference type="EMBL" id="ADU29115.1"/>
    </source>
</evidence>
<dbReference type="PANTHER" id="PTHR43792:SF8">
    <property type="entry name" value="[RIBOSOMAL PROTEIN US5]-ALANINE N-ACETYLTRANSFERASE"/>
    <property type="match status" value="1"/>
</dbReference>
<dbReference type="SUPFAM" id="SSF55729">
    <property type="entry name" value="Acyl-CoA N-acyltransferases (Nat)"/>
    <property type="match status" value="1"/>
</dbReference>
<dbReference type="InterPro" id="IPR051531">
    <property type="entry name" value="N-acetyltransferase"/>
</dbReference>
<organism evidence="5 6">
    <name type="scientific">Evansella cellulosilytica (strain ATCC 21833 / DSM 2522 / FERM P-1141 / JCM 9156 / N-4)</name>
    <name type="common">Bacillus cellulosilyticus</name>
    <dbReference type="NCBI Taxonomy" id="649639"/>
    <lineage>
        <taxon>Bacteria</taxon>
        <taxon>Bacillati</taxon>
        <taxon>Bacillota</taxon>
        <taxon>Bacilli</taxon>
        <taxon>Bacillales</taxon>
        <taxon>Bacillaceae</taxon>
        <taxon>Evansella</taxon>
    </lineage>
</organism>
<comment type="similarity">
    <text evidence="3">Belongs to the acetyltransferase family. RimJ subfamily.</text>
</comment>
<dbReference type="eggNOG" id="COG1670">
    <property type="taxonomic scope" value="Bacteria"/>
</dbReference>
<dbReference type="Gene3D" id="3.40.630.30">
    <property type="match status" value="1"/>
</dbReference>
<evidence type="ECO:0000256" key="1">
    <source>
        <dbReference type="ARBA" id="ARBA00022679"/>
    </source>
</evidence>
<name>E6U0R7_EVAC2</name>
<dbReference type="InterPro" id="IPR016181">
    <property type="entry name" value="Acyl_CoA_acyltransferase"/>
</dbReference>
<feature type="domain" description="N-acetyltransferase" evidence="4">
    <location>
        <begin position="23"/>
        <end position="174"/>
    </location>
</feature>
<evidence type="ECO:0000256" key="3">
    <source>
        <dbReference type="ARBA" id="ARBA00038502"/>
    </source>
</evidence>
<accession>E6U0R7</accession>
<keyword evidence="2" id="KW-0012">Acyltransferase</keyword>
<dbReference type="STRING" id="649639.Bcell_0837"/>
<dbReference type="PANTHER" id="PTHR43792">
    <property type="entry name" value="GNAT FAMILY, PUTATIVE (AFU_ORTHOLOGUE AFUA_3G00765)-RELATED-RELATED"/>
    <property type="match status" value="1"/>
</dbReference>
<dbReference type="PROSITE" id="PS51186">
    <property type="entry name" value="GNAT"/>
    <property type="match status" value="1"/>
</dbReference>
<evidence type="ECO:0000313" key="6">
    <source>
        <dbReference type="Proteomes" id="UP000001401"/>
    </source>
</evidence>
<dbReference type="GO" id="GO:0016747">
    <property type="term" value="F:acyltransferase activity, transferring groups other than amino-acyl groups"/>
    <property type="evidence" value="ECO:0007669"/>
    <property type="project" value="InterPro"/>
</dbReference>
<dbReference type="OrthoDB" id="9798081at2"/>
<keyword evidence="6" id="KW-1185">Reference proteome</keyword>
<protein>
    <submittedName>
        <fullName evidence="5">GCN5-related N-acetyltransferase</fullName>
    </submittedName>
</protein>
<dbReference type="RefSeq" id="WP_013487456.1">
    <property type="nucleotide sequence ID" value="NC_014829.1"/>
</dbReference>
<reference evidence="5 6" key="1">
    <citation type="submission" date="2010-12" db="EMBL/GenBank/DDBJ databases">
        <title>Complete sequence of Bacillus cellulosilyticus DSM 2522.</title>
        <authorList>
            <consortium name="US DOE Joint Genome Institute"/>
            <person name="Lucas S."/>
            <person name="Copeland A."/>
            <person name="Lapidus A."/>
            <person name="Cheng J.-F."/>
            <person name="Bruce D."/>
            <person name="Goodwin L."/>
            <person name="Pitluck S."/>
            <person name="Chertkov O."/>
            <person name="Detter J.C."/>
            <person name="Han C."/>
            <person name="Tapia R."/>
            <person name="Land M."/>
            <person name="Hauser L."/>
            <person name="Jeffries C."/>
            <person name="Kyrpides N."/>
            <person name="Ivanova N."/>
            <person name="Mikhailova N."/>
            <person name="Brumm P."/>
            <person name="Mead D."/>
            <person name="Woyke T."/>
        </authorList>
    </citation>
    <scope>NUCLEOTIDE SEQUENCE [LARGE SCALE GENOMIC DNA]</scope>
    <source>
        <strain evidence="6">ATCC 21833 / DSM 2522 / FERM P-1141 / JCM 9156 / N-4</strain>
    </source>
</reference>
<evidence type="ECO:0000256" key="2">
    <source>
        <dbReference type="ARBA" id="ARBA00023315"/>
    </source>
</evidence>
<evidence type="ECO:0000259" key="4">
    <source>
        <dbReference type="PROSITE" id="PS51186"/>
    </source>
</evidence>
<dbReference type="EMBL" id="CP002394">
    <property type="protein sequence ID" value="ADU29115.1"/>
    <property type="molecule type" value="Genomic_DNA"/>
</dbReference>
<sequence length="184" mass="21562">MEHQENEIAITTERLILRMFQLSDAHTVTELCNNIHIYENTLYLPYPYSLDDALSWIKTHHGNFKDDKLFEFAIMNKKTKELVGAIALSNNQNFHQGELAYWIGEKYWGNGYATEACDALLKFAFLEKGYHKVWARYFLSNNASGRVIEKLGLEKEGILKDHVKKDDRYEDLVYCGMIHSQYRK</sequence>
<dbReference type="InterPro" id="IPR000182">
    <property type="entry name" value="GNAT_dom"/>
</dbReference>
<keyword evidence="1 5" id="KW-0808">Transferase</keyword>
<dbReference type="Proteomes" id="UP000001401">
    <property type="component" value="Chromosome"/>
</dbReference>
<gene>
    <name evidence="5" type="ordered locus">Bcell_0837</name>
</gene>
<dbReference type="AlphaFoldDB" id="E6U0R7"/>